<keyword evidence="3" id="KW-0812">Transmembrane</keyword>
<evidence type="ECO:0000256" key="3">
    <source>
        <dbReference type="SAM" id="Phobius"/>
    </source>
</evidence>
<dbReference type="OrthoDB" id="1653576at2"/>
<sequence>MLIKNEKGHTLLEMSLVLFIIAVVSSISIINMKSTYDAGIRNQFLYQLQQDLYYAQQMAISKQTLTTVIFYNGTKEYRVIQNGRAIIQRDFPHIDTRFFQGTLALNDIHFLSNGSPRKSGSLTFSLGDYRYRLVLLMGRGRFYIEQF</sequence>
<dbReference type="PIRSF" id="PIRSF021292">
    <property type="entry name" value="Competence_ComGD"/>
    <property type="match status" value="1"/>
</dbReference>
<reference evidence="4 5" key="1">
    <citation type="journal article" date="2019" name="Int. J. Syst. Evol. Microbiol.">
        <title>Anaerobacillus alkaliphilus sp. nov., a novel alkaliphilic and moderately halophilic bacterium.</title>
        <authorList>
            <person name="Borsodi A.K."/>
            <person name="Aszalos J.M."/>
            <person name="Bihari P."/>
            <person name="Nagy I."/>
            <person name="Schumann P."/>
            <person name="Sproer C."/>
            <person name="Kovacs A.L."/>
            <person name="Boka K."/>
            <person name="Dobosy P."/>
            <person name="Ovari M."/>
            <person name="Szili-Kovacs T."/>
            <person name="Toth E."/>
        </authorList>
    </citation>
    <scope>NUCLEOTIDE SEQUENCE [LARGE SCALE GENOMIC DNA]</scope>
    <source>
        <strain evidence="4 5">B16-10</strain>
    </source>
</reference>
<dbReference type="AlphaFoldDB" id="A0A4Q0VRF9"/>
<keyword evidence="5" id="KW-1185">Reference proteome</keyword>
<dbReference type="GO" id="GO:0030420">
    <property type="term" value="P:establishment of competence for transformation"/>
    <property type="evidence" value="ECO:0007669"/>
    <property type="project" value="UniProtKB-KW"/>
</dbReference>
<comment type="subcellular location">
    <subcellularLocation>
        <location evidence="1">Cell surface</location>
    </subcellularLocation>
</comment>
<evidence type="ECO:0000313" key="4">
    <source>
        <dbReference type="EMBL" id="RXI99482.1"/>
    </source>
</evidence>
<evidence type="ECO:0000313" key="5">
    <source>
        <dbReference type="Proteomes" id="UP000290649"/>
    </source>
</evidence>
<dbReference type="NCBIfam" id="TIGR02532">
    <property type="entry name" value="IV_pilin_GFxxxE"/>
    <property type="match status" value="1"/>
</dbReference>
<proteinExistence type="predicted"/>
<gene>
    <name evidence="4" type="ORF">DS745_14780</name>
</gene>
<name>A0A4Q0VRF9_9BACI</name>
<dbReference type="GO" id="GO:0009986">
    <property type="term" value="C:cell surface"/>
    <property type="evidence" value="ECO:0007669"/>
    <property type="project" value="UniProtKB-SubCell"/>
</dbReference>
<organism evidence="4 5">
    <name type="scientific">Anaerobacillus alkaliphilus</name>
    <dbReference type="NCBI Taxonomy" id="1548597"/>
    <lineage>
        <taxon>Bacteria</taxon>
        <taxon>Bacillati</taxon>
        <taxon>Bacillota</taxon>
        <taxon>Bacilli</taxon>
        <taxon>Bacillales</taxon>
        <taxon>Bacillaceae</taxon>
        <taxon>Anaerobacillus</taxon>
    </lineage>
</organism>
<dbReference type="InterPro" id="IPR045584">
    <property type="entry name" value="Pilin-like"/>
</dbReference>
<dbReference type="InterPro" id="IPR012902">
    <property type="entry name" value="N_methyl_site"/>
</dbReference>
<dbReference type="EMBL" id="QOUX01000045">
    <property type="protein sequence ID" value="RXI99482.1"/>
    <property type="molecule type" value="Genomic_DNA"/>
</dbReference>
<keyword evidence="3" id="KW-1133">Transmembrane helix</keyword>
<accession>A0A4Q0VRF9</accession>
<keyword evidence="3" id="KW-0472">Membrane</keyword>
<feature type="transmembrane region" description="Helical" evidence="3">
    <location>
        <begin position="12"/>
        <end position="32"/>
    </location>
</feature>
<dbReference type="SUPFAM" id="SSF54523">
    <property type="entry name" value="Pili subunits"/>
    <property type="match status" value="1"/>
</dbReference>
<dbReference type="RefSeq" id="WP_129078991.1">
    <property type="nucleotide sequence ID" value="NZ_QOUX01000045.1"/>
</dbReference>
<comment type="caution">
    <text evidence="4">The sequence shown here is derived from an EMBL/GenBank/DDBJ whole genome shotgun (WGS) entry which is preliminary data.</text>
</comment>
<keyword evidence="2" id="KW-0178">Competence</keyword>
<protein>
    <submittedName>
        <fullName evidence="4">Type II secretion system protein</fullName>
    </submittedName>
</protein>
<dbReference type="Pfam" id="PF07963">
    <property type="entry name" value="N_methyl"/>
    <property type="match status" value="1"/>
</dbReference>
<dbReference type="Proteomes" id="UP000290649">
    <property type="component" value="Unassembled WGS sequence"/>
</dbReference>
<evidence type="ECO:0000256" key="1">
    <source>
        <dbReference type="ARBA" id="ARBA00004241"/>
    </source>
</evidence>
<dbReference type="InterPro" id="IPR016785">
    <property type="entry name" value="ComGD"/>
</dbReference>
<dbReference type="NCBIfam" id="NF040982">
    <property type="entry name" value="ComGD"/>
    <property type="match status" value="1"/>
</dbReference>
<evidence type="ECO:0000256" key="2">
    <source>
        <dbReference type="ARBA" id="ARBA00023287"/>
    </source>
</evidence>